<dbReference type="Gene3D" id="2.30.110.10">
    <property type="entry name" value="Electron Transport, Fmn-binding Protein, Chain A"/>
    <property type="match status" value="1"/>
</dbReference>
<dbReference type="Proteomes" id="UP000597444">
    <property type="component" value="Unassembled WGS sequence"/>
</dbReference>
<organism evidence="2 3">
    <name type="scientific">Reticulibacter mediterranei</name>
    <dbReference type="NCBI Taxonomy" id="2778369"/>
    <lineage>
        <taxon>Bacteria</taxon>
        <taxon>Bacillati</taxon>
        <taxon>Chloroflexota</taxon>
        <taxon>Ktedonobacteria</taxon>
        <taxon>Ktedonobacterales</taxon>
        <taxon>Reticulibacteraceae</taxon>
        <taxon>Reticulibacter</taxon>
    </lineage>
</organism>
<dbReference type="SUPFAM" id="SSF50475">
    <property type="entry name" value="FMN-binding split barrel"/>
    <property type="match status" value="1"/>
</dbReference>
<feature type="domain" description="Pyridoxamine 5'-phosphate oxidase N-terminal" evidence="1">
    <location>
        <begin position="5"/>
        <end position="95"/>
    </location>
</feature>
<dbReference type="InterPro" id="IPR012349">
    <property type="entry name" value="Split_barrel_FMN-bd"/>
</dbReference>
<comment type="caution">
    <text evidence="2">The sequence shown here is derived from an EMBL/GenBank/DDBJ whole genome shotgun (WGS) entry which is preliminary data.</text>
</comment>
<name>A0A8J3IH85_9CHLR</name>
<dbReference type="RefSeq" id="WP_220201205.1">
    <property type="nucleotide sequence ID" value="NZ_BNJK01000001.1"/>
</dbReference>
<dbReference type="Pfam" id="PF01243">
    <property type="entry name" value="PNPOx_N"/>
    <property type="match status" value="1"/>
</dbReference>
<evidence type="ECO:0000313" key="3">
    <source>
        <dbReference type="Proteomes" id="UP000597444"/>
    </source>
</evidence>
<evidence type="ECO:0000259" key="1">
    <source>
        <dbReference type="Pfam" id="PF01243"/>
    </source>
</evidence>
<protein>
    <submittedName>
        <fullName evidence="2">PPOX class F420-dependent oxidoreductase</fullName>
    </submittedName>
</protein>
<sequence length="142" mass="15832">MSTFTTEEQAYFQSQRLGRLATVSEKGELHVIPVTFHYNPDENSIDIGGHDLGQTKKYRDAVRHGRVAFVVDDVLPSGQTRMIEVRGTVEALLEGGQAIVETFSPEMLRILPTRIISFGLSSDTVQPGQARTDFSSRKVHEK</sequence>
<dbReference type="EMBL" id="BNJK01000001">
    <property type="protein sequence ID" value="GHO90226.1"/>
    <property type="molecule type" value="Genomic_DNA"/>
</dbReference>
<gene>
    <name evidence="2" type="ORF">KSF_002740</name>
</gene>
<proteinExistence type="predicted"/>
<evidence type="ECO:0000313" key="2">
    <source>
        <dbReference type="EMBL" id="GHO90226.1"/>
    </source>
</evidence>
<dbReference type="InterPro" id="IPR024031">
    <property type="entry name" value="MSMEG_5819/OxyR"/>
</dbReference>
<keyword evidence="3" id="KW-1185">Reference proteome</keyword>
<reference evidence="2" key="1">
    <citation type="submission" date="2020-10" db="EMBL/GenBank/DDBJ databases">
        <title>Taxonomic study of unclassified bacteria belonging to the class Ktedonobacteria.</title>
        <authorList>
            <person name="Yabe S."/>
            <person name="Wang C.M."/>
            <person name="Zheng Y."/>
            <person name="Sakai Y."/>
            <person name="Cavaletti L."/>
            <person name="Monciardini P."/>
            <person name="Donadio S."/>
        </authorList>
    </citation>
    <scope>NUCLEOTIDE SEQUENCE</scope>
    <source>
        <strain evidence="2">ID150040</strain>
    </source>
</reference>
<accession>A0A8J3IH85</accession>
<dbReference type="InterPro" id="IPR011576">
    <property type="entry name" value="Pyridox_Oxase_N"/>
</dbReference>
<dbReference type="AlphaFoldDB" id="A0A8J3IH85"/>
<dbReference type="NCBIfam" id="TIGR04023">
    <property type="entry name" value="PPOX_MSMEG_5819"/>
    <property type="match status" value="1"/>
</dbReference>